<dbReference type="InterPro" id="IPR036215">
    <property type="entry name" value="TM0957-like_sf"/>
</dbReference>
<sequence length="222" mass="23095">MTTSATPSQDARVSPKGRGKARFVLPLCAVALLGAIALDTKVVHVGSQDDLRVQAFNPDSFGTSEFPRIRDAVLARAQPAGDLAAAIAADKAAAIEAFGTKAGMGAVMPVTLTGTLGDARSGVFDLTVAGVPDTIKLRVQTGPAINGTDLRDITGDIAFGQFTNQIEYQDAGAGLNRAMAAEVLQGLERDSLSGRTVTLTGAFTLINPRNWMITPVAFEVQP</sequence>
<dbReference type="PIRSF" id="PIRSF033535">
    <property type="entry name" value="UCP033535_plp"/>
    <property type="match status" value="1"/>
</dbReference>
<dbReference type="RefSeq" id="WP_085837668.1">
    <property type="nucleotide sequence ID" value="NZ_FWFS01000011.1"/>
</dbReference>
<organism evidence="1 2">
    <name type="scientific">Aquimixticola soesokkakensis</name>
    <dbReference type="NCBI Taxonomy" id="1519096"/>
    <lineage>
        <taxon>Bacteria</taxon>
        <taxon>Pseudomonadati</taxon>
        <taxon>Pseudomonadota</taxon>
        <taxon>Alphaproteobacteria</taxon>
        <taxon>Rhodobacterales</taxon>
        <taxon>Paracoccaceae</taxon>
        <taxon>Aquimixticola</taxon>
    </lineage>
</organism>
<evidence type="ECO:0008006" key="3">
    <source>
        <dbReference type="Google" id="ProtNLM"/>
    </source>
</evidence>
<dbReference type="SUPFAM" id="SSF141318">
    <property type="entry name" value="TM0957-like"/>
    <property type="match status" value="1"/>
</dbReference>
<accession>A0A1Y5TIG9</accession>
<gene>
    <name evidence="1" type="ORF">AQS8620_02857</name>
</gene>
<dbReference type="AlphaFoldDB" id="A0A1Y5TIG9"/>
<reference evidence="1 2" key="1">
    <citation type="submission" date="2017-03" db="EMBL/GenBank/DDBJ databases">
        <authorList>
            <person name="Afonso C.L."/>
            <person name="Miller P.J."/>
            <person name="Scott M.A."/>
            <person name="Spackman E."/>
            <person name="Goraichik I."/>
            <person name="Dimitrov K.M."/>
            <person name="Suarez D.L."/>
            <person name="Swayne D.E."/>
        </authorList>
    </citation>
    <scope>NUCLEOTIDE SEQUENCE [LARGE SCALE GENOMIC DNA]</scope>
    <source>
        <strain evidence="1 2">CECT 8620</strain>
    </source>
</reference>
<evidence type="ECO:0000313" key="1">
    <source>
        <dbReference type="EMBL" id="SLN62783.1"/>
    </source>
</evidence>
<proteinExistence type="predicted"/>
<dbReference type="EMBL" id="FWFS01000011">
    <property type="protein sequence ID" value="SLN62783.1"/>
    <property type="molecule type" value="Genomic_DNA"/>
</dbReference>
<keyword evidence="2" id="KW-1185">Reference proteome</keyword>
<dbReference type="Proteomes" id="UP000193862">
    <property type="component" value="Unassembled WGS sequence"/>
</dbReference>
<dbReference type="OrthoDB" id="6631333at2"/>
<name>A0A1Y5TIG9_9RHOB</name>
<evidence type="ECO:0000313" key="2">
    <source>
        <dbReference type="Proteomes" id="UP000193862"/>
    </source>
</evidence>
<protein>
    <recommendedName>
        <fullName evidence="3">DUF2291 domain-containing protein</fullName>
    </recommendedName>
</protein>
<dbReference type="InterPro" id="IPR014582">
    <property type="entry name" value="UCP033535_lipo"/>
</dbReference>
<dbReference type="Pfam" id="PF10054">
    <property type="entry name" value="DUF2291"/>
    <property type="match status" value="1"/>
</dbReference>